<evidence type="ECO:0000313" key="2">
    <source>
        <dbReference type="Proteomes" id="UP000542210"/>
    </source>
</evidence>
<accession>A0A7W7D9Z5</accession>
<reference evidence="1 2" key="1">
    <citation type="submission" date="2020-08" db="EMBL/GenBank/DDBJ databases">
        <title>Sequencing the genomes of 1000 actinobacteria strains.</title>
        <authorList>
            <person name="Klenk H.-P."/>
        </authorList>
    </citation>
    <scope>NUCLEOTIDE SEQUENCE [LARGE SCALE GENOMIC DNA]</scope>
    <source>
        <strain evidence="1 2">DSM 45784</strain>
    </source>
</reference>
<organism evidence="1 2">
    <name type="scientific">Sphaerisporangium siamense</name>
    <dbReference type="NCBI Taxonomy" id="795645"/>
    <lineage>
        <taxon>Bacteria</taxon>
        <taxon>Bacillati</taxon>
        <taxon>Actinomycetota</taxon>
        <taxon>Actinomycetes</taxon>
        <taxon>Streptosporangiales</taxon>
        <taxon>Streptosporangiaceae</taxon>
        <taxon>Sphaerisporangium</taxon>
    </lineage>
</organism>
<keyword evidence="2" id="KW-1185">Reference proteome</keyword>
<dbReference type="EMBL" id="JACHND010000001">
    <property type="protein sequence ID" value="MBB4701706.1"/>
    <property type="molecule type" value="Genomic_DNA"/>
</dbReference>
<proteinExistence type="predicted"/>
<protein>
    <submittedName>
        <fullName evidence="1">Uncharacterized protein</fullName>
    </submittedName>
</protein>
<comment type="caution">
    <text evidence="1">The sequence shown here is derived from an EMBL/GenBank/DDBJ whole genome shotgun (WGS) entry which is preliminary data.</text>
</comment>
<sequence>MARAWLPVASRIPAPEDAGPMAGGAPRVVWFIWPTDPQRVSAKSVAQRLVQIKQPAHLVWNPVSGQIVQSLPPTRAANGLPGDLNRQGRVCVQIRVLGSVEEPFTESKLDGLDDILAWLDSWEVPRHWPAGPPLPYPHSLAAQRSRRLWARGGHFGNSQVPGTSEGDPGPIDVHRIVGGLAPNLDVPRHRAEMEARDMPQECAAERYSINGPTGTVI</sequence>
<dbReference type="RefSeq" id="WP_184880950.1">
    <property type="nucleotide sequence ID" value="NZ_BOOV01000007.1"/>
</dbReference>
<evidence type="ECO:0000313" key="1">
    <source>
        <dbReference type="EMBL" id="MBB4701706.1"/>
    </source>
</evidence>
<dbReference type="AlphaFoldDB" id="A0A7W7D9Z5"/>
<name>A0A7W7D9Z5_9ACTN</name>
<gene>
    <name evidence="1" type="ORF">BJ982_003250</name>
</gene>
<dbReference type="Proteomes" id="UP000542210">
    <property type="component" value="Unassembled WGS sequence"/>
</dbReference>